<dbReference type="GO" id="GO:0004519">
    <property type="term" value="F:endonuclease activity"/>
    <property type="evidence" value="ECO:0007669"/>
    <property type="project" value="InterPro"/>
</dbReference>
<evidence type="ECO:0000313" key="1">
    <source>
        <dbReference type="EnsemblPlants" id="TuG1812G0100000691.01.T01"/>
    </source>
</evidence>
<reference evidence="1" key="2">
    <citation type="submission" date="2018-03" db="EMBL/GenBank/DDBJ databases">
        <title>The Triticum urartu genome reveals the dynamic nature of wheat genome evolution.</title>
        <authorList>
            <person name="Ling H."/>
            <person name="Ma B."/>
            <person name="Shi X."/>
            <person name="Liu H."/>
            <person name="Dong L."/>
            <person name="Sun H."/>
            <person name="Cao Y."/>
            <person name="Gao Q."/>
            <person name="Zheng S."/>
            <person name="Li Y."/>
            <person name="Yu Y."/>
            <person name="Du H."/>
            <person name="Qi M."/>
            <person name="Li Y."/>
            <person name="Yu H."/>
            <person name="Cui Y."/>
            <person name="Wang N."/>
            <person name="Chen C."/>
            <person name="Wu H."/>
            <person name="Zhao Y."/>
            <person name="Zhang J."/>
            <person name="Li Y."/>
            <person name="Zhou W."/>
            <person name="Zhang B."/>
            <person name="Hu W."/>
            <person name="Eijk M."/>
            <person name="Tang J."/>
            <person name="Witsenboer H."/>
            <person name="Zhao S."/>
            <person name="Li Z."/>
            <person name="Zhang A."/>
            <person name="Wang D."/>
            <person name="Liang C."/>
        </authorList>
    </citation>
    <scope>NUCLEOTIDE SEQUENCE [LARGE SCALE GENOMIC DNA]</scope>
    <source>
        <strain evidence="1">cv. G1812</strain>
    </source>
</reference>
<dbReference type="EnsemblPlants" id="TuG1812G0100000691.01.T01">
    <property type="protein sequence ID" value="TuG1812G0100000691.01.T01"/>
    <property type="gene ID" value="TuG1812G0100000691.01"/>
</dbReference>
<dbReference type="GO" id="GO:0006364">
    <property type="term" value="P:rRNA processing"/>
    <property type="evidence" value="ECO:0007669"/>
    <property type="project" value="InterPro"/>
</dbReference>
<dbReference type="Pfam" id="PF04031">
    <property type="entry name" value="Las1"/>
    <property type="match status" value="1"/>
</dbReference>
<protein>
    <submittedName>
        <fullName evidence="1">Uncharacterized protein</fullName>
    </submittedName>
</protein>
<dbReference type="AlphaFoldDB" id="A0A8R7P5U1"/>
<proteinExistence type="predicted"/>
<dbReference type="InterPro" id="IPR007174">
    <property type="entry name" value="Las1"/>
</dbReference>
<dbReference type="Proteomes" id="UP000015106">
    <property type="component" value="Chromosome 1"/>
</dbReference>
<organism evidence="1 2">
    <name type="scientific">Triticum urartu</name>
    <name type="common">Red wild einkorn</name>
    <name type="synonym">Crithodium urartu</name>
    <dbReference type="NCBI Taxonomy" id="4572"/>
    <lineage>
        <taxon>Eukaryota</taxon>
        <taxon>Viridiplantae</taxon>
        <taxon>Streptophyta</taxon>
        <taxon>Embryophyta</taxon>
        <taxon>Tracheophyta</taxon>
        <taxon>Spermatophyta</taxon>
        <taxon>Magnoliopsida</taxon>
        <taxon>Liliopsida</taxon>
        <taxon>Poales</taxon>
        <taxon>Poaceae</taxon>
        <taxon>BOP clade</taxon>
        <taxon>Pooideae</taxon>
        <taxon>Triticodae</taxon>
        <taxon>Triticeae</taxon>
        <taxon>Triticinae</taxon>
        <taxon>Triticum</taxon>
    </lineage>
</organism>
<evidence type="ECO:0000313" key="2">
    <source>
        <dbReference type="Proteomes" id="UP000015106"/>
    </source>
</evidence>
<dbReference type="GO" id="GO:0090730">
    <property type="term" value="C:Las1 complex"/>
    <property type="evidence" value="ECO:0007669"/>
    <property type="project" value="InterPro"/>
</dbReference>
<keyword evidence="2" id="KW-1185">Reference proteome</keyword>
<reference evidence="1" key="3">
    <citation type="submission" date="2022-06" db="UniProtKB">
        <authorList>
            <consortium name="EnsemblPlants"/>
        </authorList>
    </citation>
    <scope>IDENTIFICATION</scope>
</reference>
<name>A0A8R7P5U1_TRIUA</name>
<reference evidence="2" key="1">
    <citation type="journal article" date="2013" name="Nature">
        <title>Draft genome of the wheat A-genome progenitor Triticum urartu.</title>
        <authorList>
            <person name="Ling H.Q."/>
            <person name="Zhao S."/>
            <person name="Liu D."/>
            <person name="Wang J."/>
            <person name="Sun H."/>
            <person name="Zhang C."/>
            <person name="Fan H."/>
            <person name="Li D."/>
            <person name="Dong L."/>
            <person name="Tao Y."/>
            <person name="Gao C."/>
            <person name="Wu H."/>
            <person name="Li Y."/>
            <person name="Cui Y."/>
            <person name="Guo X."/>
            <person name="Zheng S."/>
            <person name="Wang B."/>
            <person name="Yu K."/>
            <person name="Liang Q."/>
            <person name="Yang W."/>
            <person name="Lou X."/>
            <person name="Chen J."/>
            <person name="Feng M."/>
            <person name="Jian J."/>
            <person name="Zhang X."/>
            <person name="Luo G."/>
            <person name="Jiang Y."/>
            <person name="Liu J."/>
            <person name="Wang Z."/>
            <person name="Sha Y."/>
            <person name="Zhang B."/>
            <person name="Wu H."/>
            <person name="Tang D."/>
            <person name="Shen Q."/>
            <person name="Xue P."/>
            <person name="Zou S."/>
            <person name="Wang X."/>
            <person name="Liu X."/>
            <person name="Wang F."/>
            <person name="Yang Y."/>
            <person name="An X."/>
            <person name="Dong Z."/>
            <person name="Zhang K."/>
            <person name="Zhang X."/>
            <person name="Luo M.C."/>
            <person name="Dvorak J."/>
            <person name="Tong Y."/>
            <person name="Wang J."/>
            <person name="Yang H."/>
            <person name="Li Z."/>
            <person name="Wang D."/>
            <person name="Zhang A."/>
            <person name="Wang J."/>
        </authorList>
    </citation>
    <scope>NUCLEOTIDE SEQUENCE</scope>
    <source>
        <strain evidence="2">cv. G1812</strain>
    </source>
</reference>
<accession>A0A8R7P5U1</accession>
<dbReference type="Gramene" id="TuG1812G0100000691.01.T01">
    <property type="protein sequence ID" value="TuG1812G0100000691.01.T01"/>
    <property type="gene ID" value="TuG1812G0100000691.01"/>
</dbReference>
<sequence>YMHAVSSHRDIPSLRLLHLAAIKAFDWLKCNYWDS</sequence>